<dbReference type="PROSITE" id="PS00770">
    <property type="entry name" value="AA_TRANSFER_CLASS_4"/>
    <property type="match status" value="1"/>
</dbReference>
<keyword evidence="7 11" id="KW-0100">Branched-chain amino acid biosynthesis</keyword>
<dbReference type="GO" id="GO:0005739">
    <property type="term" value="C:mitochondrion"/>
    <property type="evidence" value="ECO:0007669"/>
    <property type="project" value="TreeGrafter"/>
</dbReference>
<dbReference type="InterPro" id="IPR036038">
    <property type="entry name" value="Aminotransferase-like"/>
</dbReference>
<protein>
    <recommendedName>
        <fullName evidence="11">Branched-chain-amino-acid aminotransferase</fullName>
        <ecNumber evidence="11">2.6.1.42</ecNumber>
    </recommendedName>
</protein>
<comment type="catalytic activity">
    <reaction evidence="11">
        <text>L-valine + 2-oxoglutarate = 3-methyl-2-oxobutanoate + L-glutamate</text>
        <dbReference type="Rhea" id="RHEA:24813"/>
        <dbReference type="ChEBI" id="CHEBI:11851"/>
        <dbReference type="ChEBI" id="CHEBI:16810"/>
        <dbReference type="ChEBI" id="CHEBI:29985"/>
        <dbReference type="ChEBI" id="CHEBI:57762"/>
        <dbReference type="EC" id="2.6.1.42"/>
    </reaction>
</comment>
<evidence type="ECO:0000313" key="12">
    <source>
        <dbReference type="EMBL" id="SPO34921.1"/>
    </source>
</evidence>
<keyword evidence="6 10" id="KW-0663">Pyridoxal phosphate</keyword>
<dbReference type="GO" id="GO:0052654">
    <property type="term" value="F:L-leucine-2-oxoglutarate transaminase activity"/>
    <property type="evidence" value="ECO:0007669"/>
    <property type="project" value="RHEA"/>
</dbReference>
<accession>A0A5C3EV17</accession>
<name>A0A5C3EV17_9BASI</name>
<comment type="catalytic activity">
    <reaction evidence="11">
        <text>L-leucine + 2-oxoglutarate = 4-methyl-2-oxopentanoate + L-glutamate</text>
        <dbReference type="Rhea" id="RHEA:18321"/>
        <dbReference type="ChEBI" id="CHEBI:16810"/>
        <dbReference type="ChEBI" id="CHEBI:17865"/>
        <dbReference type="ChEBI" id="CHEBI:29985"/>
        <dbReference type="ChEBI" id="CHEBI:57427"/>
        <dbReference type="EC" id="2.6.1.42"/>
    </reaction>
</comment>
<dbReference type="SUPFAM" id="SSF56752">
    <property type="entry name" value="D-aminoacid aminotransferase-like PLP-dependent enzymes"/>
    <property type="match status" value="1"/>
</dbReference>
<evidence type="ECO:0000256" key="4">
    <source>
        <dbReference type="ARBA" id="ARBA00022605"/>
    </source>
</evidence>
<keyword evidence="13" id="KW-1185">Reference proteome</keyword>
<evidence type="ECO:0000256" key="11">
    <source>
        <dbReference type="RuleBase" id="RU004517"/>
    </source>
</evidence>
<dbReference type="CDD" id="cd01557">
    <property type="entry name" value="BCAT_beta_family"/>
    <property type="match status" value="1"/>
</dbReference>
<comment type="similarity">
    <text evidence="2 9">Belongs to the class-IV pyridoxal-phosphate-dependent aminotransferase family.</text>
</comment>
<dbReference type="PANTHER" id="PTHR11825">
    <property type="entry name" value="SUBGROUP IIII AMINOTRANSFERASE"/>
    <property type="match status" value="1"/>
</dbReference>
<dbReference type="AlphaFoldDB" id="A0A5C3EV17"/>
<keyword evidence="5 11" id="KW-0808">Transferase</keyword>
<dbReference type="InterPro" id="IPR043132">
    <property type="entry name" value="BCAT-like_C"/>
</dbReference>
<dbReference type="NCBIfam" id="NF009897">
    <property type="entry name" value="PRK13357.1"/>
    <property type="match status" value="1"/>
</dbReference>
<dbReference type="FunFam" id="3.30.470.10:FF:000002">
    <property type="entry name" value="Branched-chain-amino-acid aminotransferase"/>
    <property type="match status" value="1"/>
</dbReference>
<sequence length="401" mass="43581">MSAASVVINEATLNAGPSTTSHLKDLNAELLTIERNPHPAEPNFENLAFGRQFTPHMLVINWNNQDGWGAPQIKPYGPLAISPAAPALHYASGLFEGMKAYRSSDGSGKIRLFRPDKNMERMNRSAARAGLPTFDGEEFVKLIKTLVRLDRDHVPHAAGQTLYLRPTLIGTPNALDMGIPTEAMLYCICSPVGNYYTSGAGAKPVSLLASTDAVRAWPGGTGCYKLAANYVGAVMPALEAQKRGYQQVLWLFGPEKQVTEVGAMNFFMVKRRGEKVEIATAPLDGTILPGVTRDTILSLLRSYIAGEVDLDGLPAREVVEVNERQITMDEIVEAVERDEVVEVFGAGTAACVCSVERIGYEGTDLKIPIGPDGMGLFTRTMLREVTGRQWGVIPSQWSQVC</sequence>
<evidence type="ECO:0000256" key="2">
    <source>
        <dbReference type="ARBA" id="ARBA00009320"/>
    </source>
</evidence>
<dbReference type="GO" id="GO:0009099">
    <property type="term" value="P:L-valine biosynthetic process"/>
    <property type="evidence" value="ECO:0007669"/>
    <property type="project" value="TreeGrafter"/>
</dbReference>
<dbReference type="PIRSF" id="PIRSF006468">
    <property type="entry name" value="BCAT1"/>
    <property type="match status" value="1"/>
</dbReference>
<evidence type="ECO:0000256" key="8">
    <source>
        <dbReference type="PIRSR" id="PIRSR006468-1"/>
    </source>
</evidence>
<evidence type="ECO:0000256" key="6">
    <source>
        <dbReference type="ARBA" id="ARBA00022898"/>
    </source>
</evidence>
<dbReference type="FunFam" id="3.20.10.10:FF:000004">
    <property type="entry name" value="Branched-chain-amino-acid aminotransferase"/>
    <property type="match status" value="1"/>
</dbReference>
<evidence type="ECO:0000256" key="7">
    <source>
        <dbReference type="ARBA" id="ARBA00023304"/>
    </source>
</evidence>
<organism evidence="12 13">
    <name type="scientific">Pseudozyma flocculosa</name>
    <dbReference type="NCBI Taxonomy" id="84751"/>
    <lineage>
        <taxon>Eukaryota</taxon>
        <taxon>Fungi</taxon>
        <taxon>Dikarya</taxon>
        <taxon>Basidiomycota</taxon>
        <taxon>Ustilaginomycotina</taxon>
        <taxon>Ustilaginomycetes</taxon>
        <taxon>Ustilaginales</taxon>
        <taxon>Ustilaginaceae</taxon>
        <taxon>Pseudozyma</taxon>
    </lineage>
</organism>
<dbReference type="InterPro" id="IPR001544">
    <property type="entry name" value="Aminotrans_IV"/>
</dbReference>
<keyword evidence="3 11" id="KW-0032">Aminotransferase</keyword>
<gene>
    <name evidence="12" type="ORF">PSFLO_00392</name>
</gene>
<dbReference type="Gene3D" id="3.20.10.10">
    <property type="entry name" value="D-amino Acid Aminotransferase, subunit A, domain 2"/>
    <property type="match status" value="1"/>
</dbReference>
<proteinExistence type="inferred from homology"/>
<dbReference type="InterPro" id="IPR043131">
    <property type="entry name" value="BCAT-like_N"/>
</dbReference>
<dbReference type="Proteomes" id="UP000323386">
    <property type="component" value="Unassembled WGS sequence"/>
</dbReference>
<comment type="cofactor">
    <cofactor evidence="1 10">
        <name>pyridoxal 5'-phosphate</name>
        <dbReference type="ChEBI" id="CHEBI:597326"/>
    </cofactor>
</comment>
<dbReference type="InterPro" id="IPR033939">
    <property type="entry name" value="BCAT_family"/>
</dbReference>
<dbReference type="EC" id="2.6.1.42" evidence="11"/>
<dbReference type="OrthoDB" id="1732691at2759"/>
<dbReference type="Pfam" id="PF01063">
    <property type="entry name" value="Aminotran_4"/>
    <property type="match status" value="1"/>
</dbReference>
<dbReference type="Gene3D" id="3.30.470.10">
    <property type="match status" value="1"/>
</dbReference>
<dbReference type="PANTHER" id="PTHR11825:SF44">
    <property type="entry name" value="BRANCHED-CHAIN-AMINO-ACID AMINOTRANSFERASE"/>
    <property type="match status" value="1"/>
</dbReference>
<evidence type="ECO:0000313" key="13">
    <source>
        <dbReference type="Proteomes" id="UP000323386"/>
    </source>
</evidence>
<evidence type="ECO:0000256" key="3">
    <source>
        <dbReference type="ARBA" id="ARBA00022576"/>
    </source>
</evidence>
<dbReference type="GO" id="GO:0052656">
    <property type="term" value="F:L-isoleucine-2-oxoglutarate transaminase activity"/>
    <property type="evidence" value="ECO:0007669"/>
    <property type="project" value="RHEA"/>
</dbReference>
<evidence type="ECO:0000256" key="9">
    <source>
        <dbReference type="RuleBase" id="RU004106"/>
    </source>
</evidence>
<keyword evidence="4 11" id="KW-0028">Amino-acid biosynthesis</keyword>
<dbReference type="InterPro" id="IPR005786">
    <property type="entry name" value="B_amino_transII"/>
</dbReference>
<reference evidence="12 13" key="1">
    <citation type="submission" date="2018-03" db="EMBL/GenBank/DDBJ databases">
        <authorList>
            <person name="Guldener U."/>
        </authorList>
    </citation>
    <scope>NUCLEOTIDE SEQUENCE [LARGE SCALE GENOMIC DNA]</scope>
    <source>
        <strain evidence="12 13">DAOM196992</strain>
    </source>
</reference>
<dbReference type="NCBIfam" id="TIGR01123">
    <property type="entry name" value="ilvE_II"/>
    <property type="match status" value="1"/>
</dbReference>
<comment type="catalytic activity">
    <reaction evidence="11">
        <text>L-isoleucine + 2-oxoglutarate = (S)-3-methyl-2-oxopentanoate + L-glutamate</text>
        <dbReference type="Rhea" id="RHEA:24801"/>
        <dbReference type="ChEBI" id="CHEBI:16810"/>
        <dbReference type="ChEBI" id="CHEBI:29985"/>
        <dbReference type="ChEBI" id="CHEBI:35146"/>
        <dbReference type="ChEBI" id="CHEBI:58045"/>
        <dbReference type="EC" id="2.6.1.42"/>
    </reaction>
</comment>
<evidence type="ECO:0000256" key="10">
    <source>
        <dbReference type="RuleBase" id="RU004516"/>
    </source>
</evidence>
<dbReference type="GO" id="GO:0009098">
    <property type="term" value="P:L-leucine biosynthetic process"/>
    <property type="evidence" value="ECO:0007669"/>
    <property type="project" value="TreeGrafter"/>
</dbReference>
<dbReference type="EMBL" id="OOIP01000001">
    <property type="protein sequence ID" value="SPO34921.1"/>
    <property type="molecule type" value="Genomic_DNA"/>
</dbReference>
<feature type="modified residue" description="N6-(pyridoxal phosphate)lysine" evidence="8">
    <location>
        <position position="225"/>
    </location>
</feature>
<evidence type="ECO:0000256" key="5">
    <source>
        <dbReference type="ARBA" id="ARBA00022679"/>
    </source>
</evidence>
<dbReference type="InterPro" id="IPR018300">
    <property type="entry name" value="Aminotrans_IV_CS"/>
</dbReference>
<dbReference type="GO" id="GO:0052655">
    <property type="term" value="F:L-valine-2-oxoglutarate transaminase activity"/>
    <property type="evidence" value="ECO:0007669"/>
    <property type="project" value="RHEA"/>
</dbReference>
<evidence type="ECO:0000256" key="1">
    <source>
        <dbReference type="ARBA" id="ARBA00001933"/>
    </source>
</evidence>